<evidence type="ECO:0000259" key="1">
    <source>
        <dbReference type="SMART" id="SM00842"/>
    </source>
</evidence>
<sequence length="350" mass="38246">MLSLMNRRSAGWIGIDIGASSVKLLSLSRQGRELQVDAYAIVPLPTTAVVDGSVAVVSEVAVAIERGLKICGGKYSDAIVAVPSSAVITKRLQISNLFTGLDLEDQVKVEADQFIPYPLEEVALDFEVLGPSERDRNLNDILLVACRKESAEAREEAVNDSGIKCGVIDVDTYAMERLINLLEPDYKGYVAVADVGSATLSLNVFHQGQVVYNREQAFTGNELSYSIQQQYGMTLDEVELALREQGLAQDIHQTIVQPFADTVIQQVSRALQFYYSSGVHGQLDRLYLSGGLASISGLVERVGLETEVNTLLINPFVQMRVNPRLNQARLLRDAPLLAKACGLALRSFDQ</sequence>
<evidence type="ECO:0000313" key="3">
    <source>
        <dbReference type="Proteomes" id="UP000325302"/>
    </source>
</evidence>
<dbReference type="EMBL" id="SMRS01000001">
    <property type="protein sequence ID" value="KAA0876264.1"/>
    <property type="molecule type" value="Genomic_DNA"/>
</dbReference>
<feature type="domain" description="SHS2" evidence="1">
    <location>
        <begin position="12"/>
        <end position="179"/>
    </location>
</feature>
<dbReference type="InterPro" id="IPR005883">
    <property type="entry name" value="PilM"/>
</dbReference>
<evidence type="ECO:0000313" key="2">
    <source>
        <dbReference type="EMBL" id="KAA0876264.1"/>
    </source>
</evidence>
<dbReference type="NCBIfam" id="TIGR01175">
    <property type="entry name" value="pilM"/>
    <property type="match status" value="1"/>
</dbReference>
<comment type="caution">
    <text evidence="2">The sequence shown here is derived from an EMBL/GenBank/DDBJ whole genome shotgun (WGS) entry which is preliminary data.</text>
</comment>
<dbReference type="Gene3D" id="3.30.420.40">
    <property type="match status" value="2"/>
</dbReference>
<dbReference type="PANTHER" id="PTHR32432">
    <property type="entry name" value="CELL DIVISION PROTEIN FTSA-RELATED"/>
    <property type="match status" value="1"/>
</dbReference>
<gene>
    <name evidence="2" type="primary">pilM</name>
    <name evidence="2" type="ORF">E1H14_00560</name>
</gene>
<dbReference type="AlphaFoldDB" id="A0A5A9W739"/>
<keyword evidence="3" id="KW-1185">Reference proteome</keyword>
<dbReference type="PIRSF" id="PIRSF019169">
    <property type="entry name" value="PilM"/>
    <property type="match status" value="1"/>
</dbReference>
<accession>A0A5A9W739</accession>
<reference evidence="2 3" key="1">
    <citation type="submission" date="2019-03" db="EMBL/GenBank/DDBJ databases">
        <title>Nitrincola sp. nov. isolated from an Indian soda lake.</title>
        <authorList>
            <person name="Joshi A."/>
            <person name="Thite S.V."/>
            <person name="Joseph N."/>
            <person name="Dhotre D."/>
            <person name="Moorthy M."/>
            <person name="Shouche Y.S."/>
        </authorList>
    </citation>
    <scope>NUCLEOTIDE SEQUENCE [LARGE SCALE GENOMIC DNA]</scope>
    <source>
        <strain evidence="2 3">MEB193</strain>
    </source>
</reference>
<dbReference type="InterPro" id="IPR050696">
    <property type="entry name" value="FtsA/MreB"/>
</dbReference>
<dbReference type="OrthoDB" id="9773403at2"/>
<dbReference type="SUPFAM" id="SSF53067">
    <property type="entry name" value="Actin-like ATPase domain"/>
    <property type="match status" value="2"/>
</dbReference>
<dbReference type="Proteomes" id="UP000325302">
    <property type="component" value="Unassembled WGS sequence"/>
</dbReference>
<proteinExistence type="predicted"/>
<protein>
    <submittedName>
        <fullName evidence="2">Type IV pilus assembly protein PilM</fullName>
    </submittedName>
</protein>
<dbReference type="GO" id="GO:0051301">
    <property type="term" value="P:cell division"/>
    <property type="evidence" value="ECO:0007669"/>
    <property type="project" value="InterPro"/>
</dbReference>
<dbReference type="SMART" id="SM00842">
    <property type="entry name" value="FtsA"/>
    <property type="match status" value="1"/>
</dbReference>
<dbReference type="PANTHER" id="PTHR32432:SF3">
    <property type="entry name" value="ETHANOLAMINE UTILIZATION PROTEIN EUTJ"/>
    <property type="match status" value="1"/>
</dbReference>
<dbReference type="InterPro" id="IPR003494">
    <property type="entry name" value="SHS2_FtsA"/>
</dbReference>
<dbReference type="InterPro" id="IPR043129">
    <property type="entry name" value="ATPase_NBD"/>
</dbReference>
<name>A0A5A9W739_9GAMM</name>
<dbReference type="Gene3D" id="3.30.1490.300">
    <property type="match status" value="1"/>
</dbReference>
<dbReference type="Pfam" id="PF11104">
    <property type="entry name" value="PilM_2"/>
    <property type="match status" value="1"/>
</dbReference>
<organism evidence="2 3">
    <name type="scientific">Nitrincola tapanii</name>
    <dbReference type="NCBI Taxonomy" id="1708751"/>
    <lineage>
        <taxon>Bacteria</taxon>
        <taxon>Pseudomonadati</taxon>
        <taxon>Pseudomonadota</taxon>
        <taxon>Gammaproteobacteria</taxon>
        <taxon>Oceanospirillales</taxon>
        <taxon>Oceanospirillaceae</taxon>
        <taxon>Nitrincola</taxon>
    </lineage>
</organism>
<dbReference type="CDD" id="cd24049">
    <property type="entry name" value="ASKHA_NBD_PilM"/>
    <property type="match status" value="1"/>
</dbReference>